<dbReference type="KEGG" id="trg:TRUGW13939_11980"/>
<dbReference type="AlphaFoldDB" id="A0A7H8REI0"/>
<evidence type="ECO:0000313" key="2">
    <source>
        <dbReference type="Proteomes" id="UP000509510"/>
    </source>
</evidence>
<name>A0A7H8REI0_TALRU</name>
<dbReference type="RefSeq" id="XP_035350977.1">
    <property type="nucleotide sequence ID" value="XM_035495084.1"/>
</dbReference>
<keyword evidence="2" id="KW-1185">Reference proteome</keyword>
<dbReference type="Proteomes" id="UP000509510">
    <property type="component" value="Chromosome VI"/>
</dbReference>
<reference evidence="2" key="1">
    <citation type="submission" date="2020-06" db="EMBL/GenBank/DDBJ databases">
        <title>A chromosome-scale genome assembly of Talaromyces rugulosus W13939.</title>
        <authorList>
            <person name="Wang B."/>
            <person name="Guo L."/>
            <person name="Ye K."/>
            <person name="Wang L."/>
        </authorList>
    </citation>
    <scope>NUCLEOTIDE SEQUENCE [LARGE SCALE GENOMIC DNA]</scope>
    <source>
        <strain evidence="2">W13939</strain>
    </source>
</reference>
<protein>
    <submittedName>
        <fullName evidence="1">Uncharacterized protein</fullName>
    </submittedName>
</protein>
<evidence type="ECO:0000313" key="1">
    <source>
        <dbReference type="EMBL" id="QKX64804.1"/>
    </source>
</evidence>
<gene>
    <name evidence="1" type="ORF">TRUGW13939_11980</name>
</gene>
<dbReference type="GeneID" id="55999456"/>
<sequence length="175" mass="20022">MLVQQPPVLVIGMLGGTLGVSGVYHEFYEVHVGNDGLRMGKFFELVLFGEWSRYLEWGHKDMLWEINNSSTRGWDRMEELRNMTVKFDIALCARTSISCCLSGNFTDETLPEDARIRNAIKAMYRTLDIQPKPLSAQLKTNLWSFIGDPADVHEDSDYDWDSFLYNPGDSEASRD</sequence>
<accession>A0A7H8REI0</accession>
<organism evidence="1 2">
    <name type="scientific">Talaromyces rugulosus</name>
    <name type="common">Penicillium rugulosum</name>
    <dbReference type="NCBI Taxonomy" id="121627"/>
    <lineage>
        <taxon>Eukaryota</taxon>
        <taxon>Fungi</taxon>
        <taxon>Dikarya</taxon>
        <taxon>Ascomycota</taxon>
        <taxon>Pezizomycotina</taxon>
        <taxon>Eurotiomycetes</taxon>
        <taxon>Eurotiomycetidae</taxon>
        <taxon>Eurotiales</taxon>
        <taxon>Trichocomaceae</taxon>
        <taxon>Talaromyces</taxon>
        <taxon>Talaromyces sect. Islandici</taxon>
    </lineage>
</organism>
<proteinExistence type="predicted"/>
<dbReference type="EMBL" id="CP055903">
    <property type="protein sequence ID" value="QKX64804.1"/>
    <property type="molecule type" value="Genomic_DNA"/>
</dbReference>
<dbReference type="OrthoDB" id="3800738at2759"/>